<evidence type="ECO:0000256" key="3">
    <source>
        <dbReference type="ARBA" id="ARBA00022475"/>
    </source>
</evidence>
<keyword evidence="6 15" id="KW-0552">Olfaction</keyword>
<reference evidence="17" key="1">
    <citation type="thesis" date="2020" institute="ProQuest LLC" country="789 East Eisenhower Parkway, Ann Arbor, MI, USA">
        <title>Comparative Genomics and Chromosome Evolution.</title>
        <authorList>
            <person name="Mudd A.B."/>
        </authorList>
    </citation>
    <scope>NUCLEOTIDE SEQUENCE</scope>
    <source>
        <strain evidence="17">237g6f4</strain>
        <tissue evidence="17">Blood</tissue>
    </source>
</reference>
<dbReference type="Gene3D" id="1.20.1070.10">
    <property type="entry name" value="Rhodopsin 7-helix transmembrane proteins"/>
    <property type="match status" value="1"/>
</dbReference>
<evidence type="ECO:0000259" key="16">
    <source>
        <dbReference type="PROSITE" id="PS50262"/>
    </source>
</evidence>
<evidence type="ECO:0000256" key="5">
    <source>
        <dbReference type="ARBA" id="ARBA00022692"/>
    </source>
</evidence>
<dbReference type="InterPro" id="IPR000276">
    <property type="entry name" value="GPCR_Rhodpsn"/>
</dbReference>
<keyword evidence="4 15" id="KW-0716">Sensory transduction</keyword>
<name>A0AAV6YPK7_ENGPU</name>
<dbReference type="GO" id="GO:0004930">
    <property type="term" value="F:G protein-coupled receptor activity"/>
    <property type="evidence" value="ECO:0007669"/>
    <property type="project" value="UniProtKB-KW"/>
</dbReference>
<dbReference type="Proteomes" id="UP000824782">
    <property type="component" value="Unassembled WGS sequence"/>
</dbReference>
<keyword evidence="10" id="KW-1015">Disulfide bond</keyword>
<dbReference type="PROSITE" id="PS00237">
    <property type="entry name" value="G_PROTEIN_RECEP_F1_1"/>
    <property type="match status" value="1"/>
</dbReference>
<evidence type="ECO:0000256" key="4">
    <source>
        <dbReference type="ARBA" id="ARBA00022606"/>
    </source>
</evidence>
<evidence type="ECO:0000256" key="9">
    <source>
        <dbReference type="ARBA" id="ARBA00023136"/>
    </source>
</evidence>
<dbReference type="PRINTS" id="PR00245">
    <property type="entry name" value="OLFACTORYR"/>
</dbReference>
<dbReference type="Pfam" id="PF13853">
    <property type="entry name" value="7tm_4"/>
    <property type="match status" value="1"/>
</dbReference>
<proteinExistence type="inferred from homology"/>
<feature type="domain" description="G-protein coupled receptors family 1 profile" evidence="16">
    <location>
        <begin position="1"/>
        <end position="230"/>
    </location>
</feature>
<organism evidence="17 18">
    <name type="scientific">Engystomops pustulosus</name>
    <name type="common">Tungara frog</name>
    <name type="synonym">Physalaemus pustulosus</name>
    <dbReference type="NCBI Taxonomy" id="76066"/>
    <lineage>
        <taxon>Eukaryota</taxon>
        <taxon>Metazoa</taxon>
        <taxon>Chordata</taxon>
        <taxon>Craniata</taxon>
        <taxon>Vertebrata</taxon>
        <taxon>Euteleostomi</taxon>
        <taxon>Amphibia</taxon>
        <taxon>Batrachia</taxon>
        <taxon>Anura</taxon>
        <taxon>Neobatrachia</taxon>
        <taxon>Hyloidea</taxon>
        <taxon>Leptodactylidae</taxon>
        <taxon>Leiuperinae</taxon>
        <taxon>Engystomops</taxon>
    </lineage>
</organism>
<dbReference type="AlphaFoldDB" id="A0AAV6YPK7"/>
<dbReference type="GO" id="GO:0004984">
    <property type="term" value="F:olfactory receptor activity"/>
    <property type="evidence" value="ECO:0007669"/>
    <property type="project" value="InterPro"/>
</dbReference>
<keyword evidence="18" id="KW-1185">Reference proteome</keyword>
<dbReference type="GO" id="GO:0005886">
    <property type="term" value="C:plasma membrane"/>
    <property type="evidence" value="ECO:0007669"/>
    <property type="project" value="UniProtKB-SubCell"/>
</dbReference>
<feature type="transmembrane region" description="Helical" evidence="15">
    <location>
        <begin position="141"/>
        <end position="167"/>
    </location>
</feature>
<feature type="transmembrane region" description="Helical" evidence="15">
    <location>
        <begin position="34"/>
        <end position="62"/>
    </location>
</feature>
<dbReference type="InterPro" id="IPR050939">
    <property type="entry name" value="Olfactory_GPCR1"/>
</dbReference>
<protein>
    <recommendedName>
        <fullName evidence="15">Olfactory receptor</fullName>
    </recommendedName>
</protein>
<keyword evidence="13 14" id="KW-0807">Transducer</keyword>
<dbReference type="PANTHER" id="PTHR24242">
    <property type="entry name" value="G-PROTEIN COUPLED RECEPTOR"/>
    <property type="match status" value="1"/>
</dbReference>
<comment type="caution">
    <text evidence="17">The sequence shown here is derived from an EMBL/GenBank/DDBJ whole genome shotgun (WGS) entry which is preliminary data.</text>
</comment>
<evidence type="ECO:0000256" key="11">
    <source>
        <dbReference type="ARBA" id="ARBA00023170"/>
    </source>
</evidence>
<sequence length="256" mass="29019">MYFFILQLSICDIMLPTDIVPNILHVLLNNGGTISFIACMIQFFFFSAAEVFESLLLTVMSYDRYLAICNPLRYTSIMTSAHCIVLAVACWILGFSITLIYSITISMLTFCGPNIIDHFYCDLVHLLEMSCSSTHIIELEVNVVCFLVLFFSVTIVISYIKIIATILRLQSSVSRQKTFSTCSSHLIVVSIFYMTLLSVYLFPGGRTMNLSKFLSLLYTVFTPLINPIIYSLRNKEIKKSLQEIINKCAFCKTGEL</sequence>
<evidence type="ECO:0000256" key="13">
    <source>
        <dbReference type="ARBA" id="ARBA00023224"/>
    </source>
</evidence>
<dbReference type="FunFam" id="1.10.1220.70:FF:000001">
    <property type="entry name" value="Olfactory receptor"/>
    <property type="match status" value="1"/>
</dbReference>
<dbReference type="PRINTS" id="PR00237">
    <property type="entry name" value="GPCRRHODOPSN"/>
</dbReference>
<comment type="subcellular location">
    <subcellularLocation>
        <location evidence="1 15">Cell membrane</location>
        <topology evidence="1 15">Multi-pass membrane protein</topology>
    </subcellularLocation>
</comment>
<comment type="similarity">
    <text evidence="2 14">Belongs to the G-protein coupled receptor 1 family.</text>
</comment>
<keyword evidence="12" id="KW-0325">Glycoprotein</keyword>
<evidence type="ECO:0000256" key="2">
    <source>
        <dbReference type="ARBA" id="ARBA00010663"/>
    </source>
</evidence>
<evidence type="ECO:0000256" key="7">
    <source>
        <dbReference type="ARBA" id="ARBA00022989"/>
    </source>
</evidence>
<evidence type="ECO:0000256" key="10">
    <source>
        <dbReference type="ARBA" id="ARBA00023157"/>
    </source>
</evidence>
<evidence type="ECO:0000256" key="14">
    <source>
        <dbReference type="RuleBase" id="RU000688"/>
    </source>
</evidence>
<accession>A0AAV6YPK7</accession>
<evidence type="ECO:0000256" key="12">
    <source>
        <dbReference type="ARBA" id="ARBA00023180"/>
    </source>
</evidence>
<dbReference type="PANTHER" id="PTHR24242:SF253">
    <property type="entry name" value="OLFACTORY RECEPTOR-RELATED"/>
    <property type="match status" value="1"/>
</dbReference>
<dbReference type="InterPro" id="IPR000725">
    <property type="entry name" value="Olfact_rcpt"/>
</dbReference>
<keyword evidence="11 14" id="KW-0675">Receptor</keyword>
<dbReference type="InterPro" id="IPR017452">
    <property type="entry name" value="GPCR_Rhodpsn_7TM"/>
</dbReference>
<feature type="transmembrane region" description="Helical" evidence="15">
    <location>
        <begin position="179"/>
        <end position="201"/>
    </location>
</feature>
<dbReference type="SUPFAM" id="SSF81321">
    <property type="entry name" value="Family A G protein-coupled receptor-like"/>
    <property type="match status" value="1"/>
</dbReference>
<evidence type="ECO:0000313" key="18">
    <source>
        <dbReference type="Proteomes" id="UP000824782"/>
    </source>
</evidence>
<dbReference type="EMBL" id="WNYA01014986">
    <property type="protein sequence ID" value="KAG8539359.1"/>
    <property type="molecule type" value="Genomic_DNA"/>
</dbReference>
<dbReference type="FunFam" id="1.20.1070.10:FF:000010">
    <property type="entry name" value="Olfactory receptor"/>
    <property type="match status" value="1"/>
</dbReference>
<keyword evidence="9 15" id="KW-0472">Membrane</keyword>
<keyword evidence="3 15" id="KW-1003">Cell membrane</keyword>
<keyword evidence="5 14" id="KW-0812">Transmembrane</keyword>
<gene>
    <name evidence="17" type="ORF">GDO81_021021</name>
</gene>
<evidence type="ECO:0000313" key="17">
    <source>
        <dbReference type="EMBL" id="KAG8539359.1"/>
    </source>
</evidence>
<evidence type="ECO:0000256" key="15">
    <source>
        <dbReference type="RuleBase" id="RU363047"/>
    </source>
</evidence>
<evidence type="ECO:0000256" key="8">
    <source>
        <dbReference type="ARBA" id="ARBA00023040"/>
    </source>
</evidence>
<evidence type="ECO:0000256" key="6">
    <source>
        <dbReference type="ARBA" id="ARBA00022725"/>
    </source>
</evidence>
<keyword evidence="7 15" id="KW-1133">Transmembrane helix</keyword>
<feature type="transmembrane region" description="Helical" evidence="15">
    <location>
        <begin position="83"/>
        <end position="103"/>
    </location>
</feature>
<evidence type="ECO:0000256" key="1">
    <source>
        <dbReference type="ARBA" id="ARBA00004651"/>
    </source>
</evidence>
<dbReference type="PROSITE" id="PS50262">
    <property type="entry name" value="G_PROTEIN_RECEP_F1_2"/>
    <property type="match status" value="1"/>
</dbReference>
<feature type="transmembrane region" description="Helical" evidence="15">
    <location>
        <begin position="213"/>
        <end position="232"/>
    </location>
</feature>
<keyword evidence="8 14" id="KW-0297">G-protein coupled receptor</keyword>